<reference evidence="2" key="1">
    <citation type="submission" date="2017-02" db="UniProtKB">
        <authorList>
            <consortium name="WormBaseParasite"/>
        </authorList>
    </citation>
    <scope>IDENTIFICATION</scope>
</reference>
<evidence type="ECO:0000313" key="1">
    <source>
        <dbReference type="Proteomes" id="UP000036681"/>
    </source>
</evidence>
<evidence type="ECO:0000313" key="2">
    <source>
        <dbReference type="WBParaSite" id="ALUE_0000499801-mRNA-1"/>
    </source>
</evidence>
<dbReference type="Proteomes" id="UP000036681">
    <property type="component" value="Unplaced"/>
</dbReference>
<dbReference type="WBParaSite" id="ALUE_0000499801-mRNA-1">
    <property type="protein sequence ID" value="ALUE_0000499801-mRNA-1"/>
    <property type="gene ID" value="ALUE_0000499801"/>
</dbReference>
<accession>A0A0M3HRN6</accession>
<keyword evidence="1" id="KW-1185">Reference proteome</keyword>
<proteinExistence type="predicted"/>
<dbReference type="AlphaFoldDB" id="A0A0M3HRN6"/>
<organism evidence="1 2">
    <name type="scientific">Ascaris lumbricoides</name>
    <name type="common">Giant roundworm</name>
    <dbReference type="NCBI Taxonomy" id="6252"/>
    <lineage>
        <taxon>Eukaryota</taxon>
        <taxon>Metazoa</taxon>
        <taxon>Ecdysozoa</taxon>
        <taxon>Nematoda</taxon>
        <taxon>Chromadorea</taxon>
        <taxon>Rhabditida</taxon>
        <taxon>Spirurina</taxon>
        <taxon>Ascaridomorpha</taxon>
        <taxon>Ascaridoidea</taxon>
        <taxon>Ascarididae</taxon>
        <taxon>Ascaris</taxon>
    </lineage>
</organism>
<name>A0A0M3HRN6_ASCLU</name>
<sequence>MITTISTTVCKSGVECVRGFVGVEAGGGCVLSCVKYSIAVGVNARQGLGGAHSFAHSIHQRKQHEECGGDFRGGRGRDDTFSVGSVLLCSLVVGGAAADLCAAVGECPGGFLMLVLAKMEVGSQLTKIMRNQYGKHRSKETLSGRRLDTRVER</sequence>
<protein>
    <submittedName>
        <fullName evidence="2">Uncharacterized protein</fullName>
    </submittedName>
</protein>